<feature type="compositionally biased region" description="Gly residues" evidence="1">
    <location>
        <begin position="413"/>
        <end position="422"/>
    </location>
</feature>
<dbReference type="InterPro" id="IPR028012">
    <property type="entry name" value="Rua1_C"/>
</dbReference>
<dbReference type="Pfam" id="PF14616">
    <property type="entry name" value="Rua1_C"/>
    <property type="match status" value="1"/>
</dbReference>
<feature type="compositionally biased region" description="Acidic residues" evidence="1">
    <location>
        <begin position="449"/>
        <end position="461"/>
    </location>
</feature>
<protein>
    <recommendedName>
        <fullName evidence="2">Transcription regulator Rua1 C-terminal domain-containing protein</fullName>
    </recommendedName>
</protein>
<name>A0ABP0ZU68_9ASCO</name>
<dbReference type="GeneID" id="92211098"/>
<gene>
    <name evidence="3" type="ORF">LODBEIA_P59020</name>
</gene>
<sequence length="896" mass="100340">MASSDAEAAVQPASRTTSSFIEFPFHDDLFPQLHQQLNNNNNNNLQLLQINNNSSSSSSSKNEAHPLHIHHQKPAELHAPYLQRYSHHPPVLAPFEQDDHFRNSHFEQDVVYCERPQLVSQGSQSCSFSNPQQPILADILTGDIPGQFQQSTKFVPVVSCPCQIGENYYYESKDYYDEESITGRSLIAQRPTEIPHENTSTYNGINLVPDQSFLTITSNCIPEDLVQLFQEYGSISEHNNNNSIPPNAGLDRAPRDCMQCNGSYDVGSEYDLIHSQGRFESRQGSRADASDAMAPETGTNAALSSFPNYLKFNPHLANAPGHEQIVGEEPTSESPHGDIHSPRGSMDLTHDQVIELFEETCKEIDEWKSKSQTTSMKKGSDNEVKIGVTRADEESETLDDEDDDDDDDDGRSGRGNGDGNGIGDNDNDNDNYEQDPNYENNFYAKGAADYDDDGDDDDGEGGETGGARALRSSNRLKLKTDFDPLISSNSPLVHPELDAAYLMNIVDEWKKMELNQHQGERSLEDENIKDPNLTSMLTASALMSSAKRSSSVSSLKSDTQSHLSFNQTPSNLISTLSSPLEKSNNSSGLSTPARKRKTDAPSKHSAVQRKKAKSESTSFNNNFNKIFFETTNVELASLDIESTPDWDYSATLPITSTNVPDARNCSQLSKKLIRPLFNSETCQVRRTMYLRDNLAEVFVKHFEKTYDLSPNSNFKKTAYESQYILTKLDRLGKPDNATRAGLCPYCESIEFFGLKNSSYGNHLAYKHGILTNGRAVPDPKYHGLYKFKKGEYDEPEKKRRKTNAHILEREGVLCTSCWQILEVNCTSRSSVLGHYLRHFRDSHVGYKKDNSRYQYEDMNQFDYAPDTDETDENGTPISSARTADAIISAFISKWNP</sequence>
<evidence type="ECO:0000259" key="2">
    <source>
        <dbReference type="Pfam" id="PF14616"/>
    </source>
</evidence>
<proteinExistence type="predicted"/>
<accession>A0ABP0ZU68</accession>
<feature type="region of interest" description="Disordered" evidence="1">
    <location>
        <begin position="560"/>
        <end position="616"/>
    </location>
</feature>
<feature type="region of interest" description="Disordered" evidence="1">
    <location>
        <begin position="325"/>
        <end position="346"/>
    </location>
</feature>
<feature type="region of interest" description="Disordered" evidence="1">
    <location>
        <begin position="369"/>
        <end position="469"/>
    </location>
</feature>
<feature type="domain" description="Transcription regulator Rua1 C-terminal" evidence="2">
    <location>
        <begin position="716"/>
        <end position="843"/>
    </location>
</feature>
<reference evidence="3 4" key="1">
    <citation type="submission" date="2024-03" db="EMBL/GenBank/DDBJ databases">
        <authorList>
            <person name="Brejova B."/>
        </authorList>
    </citation>
    <scope>NUCLEOTIDE SEQUENCE [LARGE SCALE GENOMIC DNA]</scope>
    <source>
        <strain evidence="3 4">CBS 14171</strain>
    </source>
</reference>
<dbReference type="RefSeq" id="XP_066832840.1">
    <property type="nucleotide sequence ID" value="XM_066976286.1"/>
</dbReference>
<organism evidence="3 4">
    <name type="scientific">Lodderomyces beijingensis</name>
    <dbReference type="NCBI Taxonomy" id="1775926"/>
    <lineage>
        <taxon>Eukaryota</taxon>
        <taxon>Fungi</taxon>
        <taxon>Dikarya</taxon>
        <taxon>Ascomycota</taxon>
        <taxon>Saccharomycotina</taxon>
        <taxon>Pichiomycetes</taxon>
        <taxon>Debaryomycetaceae</taxon>
        <taxon>Candida/Lodderomyces clade</taxon>
        <taxon>Lodderomyces</taxon>
    </lineage>
</organism>
<evidence type="ECO:0000256" key="1">
    <source>
        <dbReference type="SAM" id="MobiDB-lite"/>
    </source>
</evidence>
<keyword evidence="4" id="KW-1185">Reference proteome</keyword>
<feature type="compositionally biased region" description="Polar residues" evidence="1">
    <location>
        <begin position="560"/>
        <end position="590"/>
    </location>
</feature>
<evidence type="ECO:0000313" key="3">
    <source>
        <dbReference type="EMBL" id="CAK9442159.1"/>
    </source>
</evidence>
<feature type="compositionally biased region" description="Acidic residues" evidence="1">
    <location>
        <begin position="393"/>
        <end position="409"/>
    </location>
</feature>
<dbReference type="Proteomes" id="UP001497383">
    <property type="component" value="Chromosome 8"/>
</dbReference>
<evidence type="ECO:0000313" key="4">
    <source>
        <dbReference type="Proteomes" id="UP001497383"/>
    </source>
</evidence>
<dbReference type="EMBL" id="OZ022412">
    <property type="protein sequence ID" value="CAK9442159.1"/>
    <property type="molecule type" value="Genomic_DNA"/>
</dbReference>